<name>A0ABW0IJQ2_9BACT</name>
<gene>
    <name evidence="10" type="ORF">ACFPMF_25220</name>
</gene>
<evidence type="ECO:0000259" key="9">
    <source>
        <dbReference type="Pfam" id="PF00266"/>
    </source>
</evidence>
<dbReference type="InterPro" id="IPR015424">
    <property type="entry name" value="PyrdxlP-dep_Trfase"/>
</dbReference>
<proteinExistence type="inferred from homology"/>
<evidence type="ECO:0000256" key="3">
    <source>
        <dbReference type="ARBA" id="ARBA00010447"/>
    </source>
</evidence>
<sequence>MQIAPHEILDIEAIRRDFPILDQVVNGRQLVYFDNAATTQKPLPVLNALARYYEGYNANIHRGIHTLAEKATSAFEASRRAIQQFLNAAQVEEIIFTYGTTDGINLVAQTYGRRFLKEGDEIIITTMEHHSNIVPWQMVCEENGCVLKVIPIDDKGNLILEEYEKLLSERTKFVSVVHVSNAMGIINPVKTIIEKAHAVGAKVLVDGAQASSHIDIDVQELDPDFYVFSAHKLYGPTGMGVLYGKRAVLEAMPPWRGGGEMIKEVTFEKTTYNDLPYKFEAGTPNIADVIAVYAALEYLENLGKQKVAAYEHHLLEYATEALESIDGLRIIGQGPDKISVVSFVLDGIHHQDTGVILDQQGIAVRTGHHCTQPLMRRFNITGTTRASFAVYNTKEEIDRLVQGLHRVQKMMR</sequence>
<dbReference type="EMBL" id="JBHSMA010000014">
    <property type="protein sequence ID" value="MFC5412651.1"/>
    <property type="molecule type" value="Genomic_DNA"/>
</dbReference>
<dbReference type="PANTHER" id="PTHR43586:SF8">
    <property type="entry name" value="CYSTEINE DESULFURASE 1, CHLOROPLASTIC"/>
    <property type="match status" value="1"/>
</dbReference>
<evidence type="ECO:0000256" key="2">
    <source>
        <dbReference type="ARBA" id="ARBA00002824"/>
    </source>
</evidence>
<dbReference type="CDD" id="cd06453">
    <property type="entry name" value="SufS_like"/>
    <property type="match status" value="1"/>
</dbReference>
<organism evidence="10 11">
    <name type="scientific">Larkinella bovis</name>
    <dbReference type="NCBI Taxonomy" id="683041"/>
    <lineage>
        <taxon>Bacteria</taxon>
        <taxon>Pseudomonadati</taxon>
        <taxon>Bacteroidota</taxon>
        <taxon>Cytophagia</taxon>
        <taxon>Cytophagales</taxon>
        <taxon>Spirosomataceae</taxon>
        <taxon>Larkinella</taxon>
    </lineage>
</organism>
<comment type="cofactor">
    <cofactor evidence="1">
        <name>pyridoxal 5'-phosphate</name>
        <dbReference type="ChEBI" id="CHEBI:597326"/>
    </cofactor>
</comment>
<dbReference type="PIRSF" id="PIRSF005572">
    <property type="entry name" value="NifS"/>
    <property type="match status" value="1"/>
</dbReference>
<dbReference type="Gene3D" id="3.90.1150.10">
    <property type="entry name" value="Aspartate Aminotransferase, domain 1"/>
    <property type="match status" value="1"/>
</dbReference>
<dbReference type="EC" id="2.8.1.7" evidence="4"/>
<accession>A0ABW0IJQ2</accession>
<dbReference type="SUPFAM" id="SSF53383">
    <property type="entry name" value="PLP-dependent transferases"/>
    <property type="match status" value="1"/>
</dbReference>
<dbReference type="Gene3D" id="3.40.640.10">
    <property type="entry name" value="Type I PLP-dependent aspartate aminotransferase-like (Major domain)"/>
    <property type="match status" value="1"/>
</dbReference>
<dbReference type="GO" id="GO:0031071">
    <property type="term" value="F:cysteine desulfurase activity"/>
    <property type="evidence" value="ECO:0007669"/>
    <property type="project" value="UniProtKB-EC"/>
</dbReference>
<dbReference type="NCBIfam" id="TIGR01979">
    <property type="entry name" value="sufS"/>
    <property type="match status" value="1"/>
</dbReference>
<evidence type="ECO:0000256" key="6">
    <source>
        <dbReference type="ARBA" id="ARBA00022679"/>
    </source>
</evidence>
<evidence type="ECO:0000256" key="7">
    <source>
        <dbReference type="ARBA" id="ARBA00022898"/>
    </source>
</evidence>
<protein>
    <recommendedName>
        <fullName evidence="5">Probable cysteine desulfurase</fullName>
        <ecNumber evidence="4">2.8.1.7</ecNumber>
    </recommendedName>
</protein>
<comment type="similarity">
    <text evidence="3">Belongs to the class-V pyridoxal-phosphate-dependent aminotransferase family. Csd subfamily.</text>
</comment>
<evidence type="ECO:0000313" key="11">
    <source>
        <dbReference type="Proteomes" id="UP001596106"/>
    </source>
</evidence>
<dbReference type="RefSeq" id="WP_379850376.1">
    <property type="nucleotide sequence ID" value="NZ_JBHSMA010000014.1"/>
</dbReference>
<evidence type="ECO:0000256" key="1">
    <source>
        <dbReference type="ARBA" id="ARBA00001933"/>
    </source>
</evidence>
<dbReference type="InterPro" id="IPR010970">
    <property type="entry name" value="Cys_dSase_SufS"/>
</dbReference>
<comment type="function">
    <text evidence="2">Catalyzes the removal of elemental sulfur and selenium atoms from L-cysteine, L-cystine, L-selenocysteine, and L-selenocystine to produce L-alanine.</text>
</comment>
<dbReference type="InterPro" id="IPR015421">
    <property type="entry name" value="PyrdxlP-dep_Trfase_major"/>
</dbReference>
<evidence type="ECO:0000256" key="5">
    <source>
        <dbReference type="ARBA" id="ARBA00021850"/>
    </source>
</evidence>
<dbReference type="InterPro" id="IPR016454">
    <property type="entry name" value="Cysteine_dSase"/>
</dbReference>
<keyword evidence="11" id="KW-1185">Reference proteome</keyword>
<keyword evidence="6 10" id="KW-0808">Transferase</keyword>
<comment type="caution">
    <text evidence="10">The sequence shown here is derived from an EMBL/GenBank/DDBJ whole genome shotgun (WGS) entry which is preliminary data.</text>
</comment>
<dbReference type="InterPro" id="IPR015422">
    <property type="entry name" value="PyrdxlP-dep_Trfase_small"/>
</dbReference>
<evidence type="ECO:0000256" key="4">
    <source>
        <dbReference type="ARBA" id="ARBA00012239"/>
    </source>
</evidence>
<feature type="domain" description="Aminotransferase class V" evidence="9">
    <location>
        <begin position="31"/>
        <end position="400"/>
    </location>
</feature>
<dbReference type="Pfam" id="PF00266">
    <property type="entry name" value="Aminotran_5"/>
    <property type="match status" value="1"/>
</dbReference>
<evidence type="ECO:0000256" key="8">
    <source>
        <dbReference type="ARBA" id="ARBA00050776"/>
    </source>
</evidence>
<dbReference type="Proteomes" id="UP001596106">
    <property type="component" value="Unassembled WGS sequence"/>
</dbReference>
<dbReference type="PANTHER" id="PTHR43586">
    <property type="entry name" value="CYSTEINE DESULFURASE"/>
    <property type="match status" value="1"/>
</dbReference>
<evidence type="ECO:0000313" key="10">
    <source>
        <dbReference type="EMBL" id="MFC5412651.1"/>
    </source>
</evidence>
<reference evidence="11" key="1">
    <citation type="journal article" date="2019" name="Int. J. Syst. Evol. Microbiol.">
        <title>The Global Catalogue of Microorganisms (GCM) 10K type strain sequencing project: providing services to taxonomists for standard genome sequencing and annotation.</title>
        <authorList>
            <consortium name="The Broad Institute Genomics Platform"/>
            <consortium name="The Broad Institute Genome Sequencing Center for Infectious Disease"/>
            <person name="Wu L."/>
            <person name="Ma J."/>
        </authorList>
    </citation>
    <scope>NUCLEOTIDE SEQUENCE [LARGE SCALE GENOMIC DNA]</scope>
    <source>
        <strain evidence="11">CCUG 55250</strain>
    </source>
</reference>
<keyword evidence="7" id="KW-0663">Pyridoxal phosphate</keyword>
<comment type="catalytic activity">
    <reaction evidence="8">
        <text>(sulfur carrier)-H + L-cysteine = (sulfur carrier)-SH + L-alanine</text>
        <dbReference type="Rhea" id="RHEA:43892"/>
        <dbReference type="Rhea" id="RHEA-COMP:14737"/>
        <dbReference type="Rhea" id="RHEA-COMP:14739"/>
        <dbReference type="ChEBI" id="CHEBI:29917"/>
        <dbReference type="ChEBI" id="CHEBI:35235"/>
        <dbReference type="ChEBI" id="CHEBI:57972"/>
        <dbReference type="ChEBI" id="CHEBI:64428"/>
        <dbReference type="EC" id="2.8.1.7"/>
    </reaction>
</comment>
<dbReference type="InterPro" id="IPR000192">
    <property type="entry name" value="Aminotrans_V_dom"/>
</dbReference>